<dbReference type="Pfam" id="PF02595">
    <property type="entry name" value="Gly_kinase"/>
    <property type="match status" value="1"/>
</dbReference>
<sequence>MSHYLVVPDSFKGTLSSQEVANLIEQEIIKQNPQHEVKRMIMSDGGEGFLEAMTSEEERFHHTVLNPIAEPIEVMYGIKDGKMIIEMAQCAGLMLLSVEQLNPKITTTYGVGQLIHLAIEKGLSEIVIGIGGSATNDGGTGMLAALGAKFYNAQGEKLEIPKLHDIDTVDTHQMHIPTELHVTIASDVTNPLCGEQGATHVFSEQKGLSKEDFEEYDAYMNHVGRLYESKTKKSVMNEQGAGAAGGIGAALLAFFNTTMVSGAELVLKEQQFEQHLQQADWVITGEGKTDRQTLEGKAPFQIAYQTKLKNKKTMLISGKVENKDMLAIYFDEIYEIITKEITMEEALNRPQKSLQKCLQQISFQ</sequence>
<keyword evidence="6" id="KW-1185">Reference proteome</keyword>
<dbReference type="RefSeq" id="WP_342302896.1">
    <property type="nucleotide sequence ID" value="NZ_JBCEWA010000005.1"/>
</dbReference>
<dbReference type="Gene3D" id="3.40.50.10350">
    <property type="entry name" value="Glycerate kinase, domain 1"/>
    <property type="match status" value="1"/>
</dbReference>
<dbReference type="InterPro" id="IPR018197">
    <property type="entry name" value="Glycerate_kinase_RE-like"/>
</dbReference>
<evidence type="ECO:0000256" key="3">
    <source>
        <dbReference type="ARBA" id="ARBA00022777"/>
    </source>
</evidence>
<dbReference type="InterPro" id="IPR036129">
    <property type="entry name" value="Glycerate_kinase_sf"/>
</dbReference>
<evidence type="ECO:0000256" key="4">
    <source>
        <dbReference type="PIRNR" id="PIRNR006078"/>
    </source>
</evidence>
<comment type="caution">
    <text evidence="5">The sequence shown here is derived from an EMBL/GenBank/DDBJ whole genome shotgun (WGS) entry which is preliminary data.</text>
</comment>
<proteinExistence type="inferred from homology"/>
<dbReference type="SUPFAM" id="SSF110738">
    <property type="entry name" value="Glycerate kinase I"/>
    <property type="match status" value="1"/>
</dbReference>
<protein>
    <submittedName>
        <fullName evidence="5">Glycerate kinase</fullName>
        <ecNumber evidence="5">2.7.1.31</ecNumber>
    </submittedName>
</protein>
<keyword evidence="2 4" id="KW-0808">Transferase</keyword>
<name>A0ABU9LK91_9BACL</name>
<dbReference type="PANTHER" id="PTHR21599:SF0">
    <property type="entry name" value="GLYCERATE KINASE"/>
    <property type="match status" value="1"/>
</dbReference>
<dbReference type="PIRSF" id="PIRSF006078">
    <property type="entry name" value="GlxK"/>
    <property type="match status" value="1"/>
</dbReference>
<dbReference type="EMBL" id="JBCEWA010000005">
    <property type="protein sequence ID" value="MEL5988243.1"/>
    <property type="molecule type" value="Genomic_DNA"/>
</dbReference>
<gene>
    <name evidence="5" type="ORF">AAF454_07470</name>
</gene>
<evidence type="ECO:0000313" key="5">
    <source>
        <dbReference type="EMBL" id="MEL5988243.1"/>
    </source>
</evidence>
<dbReference type="InterPro" id="IPR018193">
    <property type="entry name" value="Glyc_kinase_flavodox-like_fold"/>
</dbReference>
<organism evidence="5 6">
    <name type="scientific">Kurthia gibsonii</name>
    <dbReference type="NCBI Taxonomy" id="33946"/>
    <lineage>
        <taxon>Bacteria</taxon>
        <taxon>Bacillati</taxon>
        <taxon>Bacillota</taxon>
        <taxon>Bacilli</taxon>
        <taxon>Bacillales</taxon>
        <taxon>Caryophanaceae</taxon>
        <taxon>Kurthia</taxon>
    </lineage>
</organism>
<dbReference type="NCBIfam" id="TIGR00045">
    <property type="entry name" value="glycerate kinase"/>
    <property type="match status" value="1"/>
</dbReference>
<dbReference type="PANTHER" id="PTHR21599">
    <property type="entry name" value="GLYCERATE KINASE"/>
    <property type="match status" value="1"/>
</dbReference>
<keyword evidence="3 4" id="KW-0418">Kinase</keyword>
<comment type="similarity">
    <text evidence="1 4">Belongs to the glycerate kinase type-1 family.</text>
</comment>
<evidence type="ECO:0000256" key="1">
    <source>
        <dbReference type="ARBA" id="ARBA00006284"/>
    </source>
</evidence>
<evidence type="ECO:0000256" key="2">
    <source>
        <dbReference type="ARBA" id="ARBA00022679"/>
    </source>
</evidence>
<evidence type="ECO:0000313" key="6">
    <source>
        <dbReference type="Proteomes" id="UP001398420"/>
    </source>
</evidence>
<accession>A0ABU9LK91</accession>
<dbReference type="EC" id="2.7.1.31" evidence="5"/>
<reference evidence="5 6" key="1">
    <citation type="submission" date="2024-04" db="EMBL/GenBank/DDBJ databases">
        <authorList>
            <person name="Wu Y.S."/>
            <person name="Zhang L."/>
        </authorList>
    </citation>
    <scope>NUCLEOTIDE SEQUENCE [LARGE SCALE GENOMIC DNA]</scope>
    <source>
        <strain evidence="5 6">KG-01</strain>
    </source>
</reference>
<dbReference type="Proteomes" id="UP001398420">
    <property type="component" value="Unassembled WGS sequence"/>
</dbReference>
<dbReference type="GO" id="GO:0008887">
    <property type="term" value="F:glycerate kinase activity"/>
    <property type="evidence" value="ECO:0007669"/>
    <property type="project" value="UniProtKB-EC"/>
</dbReference>
<dbReference type="Gene3D" id="3.90.1510.10">
    <property type="entry name" value="Glycerate kinase, domain 2"/>
    <property type="match status" value="1"/>
</dbReference>
<dbReference type="InterPro" id="IPR004381">
    <property type="entry name" value="Glycerate_kinase"/>
</dbReference>